<dbReference type="EMBL" id="BARW01001190">
    <property type="protein sequence ID" value="GAI72434.1"/>
    <property type="molecule type" value="Genomic_DNA"/>
</dbReference>
<accession>X1SX90</accession>
<gene>
    <name evidence="2" type="ORF">S12H4_04018</name>
</gene>
<evidence type="ECO:0000256" key="1">
    <source>
        <dbReference type="SAM" id="MobiDB-lite"/>
    </source>
</evidence>
<proteinExistence type="predicted"/>
<evidence type="ECO:0000313" key="2">
    <source>
        <dbReference type="EMBL" id="GAI72434.1"/>
    </source>
</evidence>
<sequence length="262" mass="28945">MFEDEKLATDIFTLTEDARIDYLLKQEYAGIKVSYEQIQLDALSERPLFYSLPLREAFLESLIQTSLGGELQRIPFILRGWLNSVLSVLQQVQSRAATVEDSAEATIRLYDIISTIPNVSLSAQKWDLTNSTETGLVADIPPSRDNGDDMATEPGVESPYRNAAGVDFRGSFNPELVQLRLRLKEDPDYAESSSSPLSPEMLKQLAGKEIKLDEVLRGEHPTSGLYTTELPASAKGQAIVPGKQNKNPGKLWTGQLSDETPG</sequence>
<comment type="caution">
    <text evidence="2">The sequence shown here is derived from an EMBL/GenBank/DDBJ whole genome shotgun (WGS) entry which is preliminary data.</text>
</comment>
<organism evidence="2">
    <name type="scientific">marine sediment metagenome</name>
    <dbReference type="NCBI Taxonomy" id="412755"/>
    <lineage>
        <taxon>unclassified sequences</taxon>
        <taxon>metagenomes</taxon>
        <taxon>ecological metagenomes</taxon>
    </lineage>
</organism>
<feature type="non-terminal residue" evidence="2">
    <location>
        <position position="262"/>
    </location>
</feature>
<reference evidence="2" key="1">
    <citation type="journal article" date="2014" name="Front. Microbiol.">
        <title>High frequency of phylogenetically diverse reductive dehalogenase-homologous genes in deep subseafloor sedimentary metagenomes.</title>
        <authorList>
            <person name="Kawai M."/>
            <person name="Futagami T."/>
            <person name="Toyoda A."/>
            <person name="Takaki Y."/>
            <person name="Nishi S."/>
            <person name="Hori S."/>
            <person name="Arai W."/>
            <person name="Tsubouchi T."/>
            <person name="Morono Y."/>
            <person name="Uchiyama I."/>
            <person name="Ito T."/>
            <person name="Fujiyama A."/>
            <person name="Inagaki F."/>
            <person name="Takami H."/>
        </authorList>
    </citation>
    <scope>NUCLEOTIDE SEQUENCE</scope>
    <source>
        <strain evidence="2">Expedition CK06-06</strain>
    </source>
</reference>
<dbReference type="AlphaFoldDB" id="X1SX90"/>
<protein>
    <submittedName>
        <fullName evidence="2">Uncharacterized protein</fullName>
    </submittedName>
</protein>
<name>X1SX90_9ZZZZ</name>
<feature type="region of interest" description="Disordered" evidence="1">
    <location>
        <begin position="236"/>
        <end position="262"/>
    </location>
</feature>